<dbReference type="EMBL" id="CAEZYG010000025">
    <property type="protein sequence ID" value="CAB4706175.1"/>
    <property type="molecule type" value="Genomic_DNA"/>
</dbReference>
<dbReference type="EMBL" id="CAEZWB010000006">
    <property type="protein sequence ID" value="CAB4639868.1"/>
    <property type="molecule type" value="Genomic_DNA"/>
</dbReference>
<proteinExistence type="predicted"/>
<evidence type="ECO:0000313" key="4">
    <source>
        <dbReference type="EMBL" id="CAB4987200.1"/>
    </source>
</evidence>
<dbReference type="Pfam" id="PF16262">
    <property type="entry name" value="DUF4916"/>
    <property type="match status" value="1"/>
</dbReference>
<protein>
    <submittedName>
        <fullName evidence="4">Unannotated protein</fullName>
    </submittedName>
</protein>
<dbReference type="Gene3D" id="3.90.79.10">
    <property type="entry name" value="Nucleoside Triphosphate Pyrophosphohydrolase"/>
    <property type="match status" value="1"/>
</dbReference>
<accession>A0A6J7N191</accession>
<dbReference type="EMBL" id="CAFBOT010000061">
    <property type="protein sequence ID" value="CAB4987200.1"/>
    <property type="molecule type" value="Genomic_DNA"/>
</dbReference>
<evidence type="ECO:0000313" key="3">
    <source>
        <dbReference type="EMBL" id="CAB4706175.1"/>
    </source>
</evidence>
<dbReference type="InterPro" id="IPR015797">
    <property type="entry name" value="NUDIX_hydrolase-like_dom_sf"/>
</dbReference>
<reference evidence="4" key="1">
    <citation type="submission" date="2020-05" db="EMBL/GenBank/DDBJ databases">
        <authorList>
            <person name="Chiriac C."/>
            <person name="Salcher M."/>
            <person name="Ghai R."/>
            <person name="Kavagutti S V."/>
        </authorList>
    </citation>
    <scope>NUCLEOTIDE SEQUENCE</scope>
</reference>
<dbReference type="AlphaFoldDB" id="A0A6J7N191"/>
<dbReference type="InterPro" id="IPR032582">
    <property type="entry name" value="DUF4916"/>
</dbReference>
<sequence length="189" mass="20914">METELRKRGALVTDHIDVRTNWLDPQTLNDVRGQVPLVYVDAVPVRVDDMGQVTHVGMLLRQAPDGNISRTVVSGRVLLGERIREALIRHLEKDLGPLALPKIPAEPAPFTVVEYFPDPTISGFHDPRHHAVSLAYVVPVSGDCHPTQQALDLGWFTPEQAVSDQMKREMTSGHDRLVRLALGSVGQLP</sequence>
<gene>
    <name evidence="1" type="ORF">UFOPK2166_00109</name>
    <name evidence="2" type="ORF">UFOPK2195_00319</name>
    <name evidence="3" type="ORF">UFOPK2657_00264</name>
    <name evidence="4" type="ORF">UFOPK4000_00482</name>
</gene>
<evidence type="ECO:0000313" key="2">
    <source>
        <dbReference type="EMBL" id="CAB4648190.1"/>
    </source>
</evidence>
<organism evidence="4">
    <name type="scientific">freshwater metagenome</name>
    <dbReference type="NCBI Taxonomy" id="449393"/>
    <lineage>
        <taxon>unclassified sequences</taxon>
        <taxon>metagenomes</taxon>
        <taxon>ecological metagenomes</taxon>
    </lineage>
</organism>
<name>A0A6J7N191_9ZZZZ</name>
<dbReference type="SUPFAM" id="SSF55811">
    <property type="entry name" value="Nudix"/>
    <property type="match status" value="1"/>
</dbReference>
<evidence type="ECO:0000313" key="1">
    <source>
        <dbReference type="EMBL" id="CAB4639868.1"/>
    </source>
</evidence>
<dbReference type="EMBL" id="CAEZWH010000038">
    <property type="protein sequence ID" value="CAB4648190.1"/>
    <property type="molecule type" value="Genomic_DNA"/>
</dbReference>